<feature type="non-terminal residue" evidence="2">
    <location>
        <position position="1"/>
    </location>
</feature>
<evidence type="ECO:0000313" key="2">
    <source>
        <dbReference type="EMBL" id="SVB16746.1"/>
    </source>
</evidence>
<sequence length="294" mass="33320">VADEVEDQELSDQLRMLGLEVYSCQNNRSPMYDDVSSYIDDMEYSYDTLHSSELKLSSMKILLKMALVTHQDGFFADDFVRLVFGRLDDYDAESSRSFTKCAIDALISNALDSKECAACYCTARDLARRSFDSDGNIDFDINVIKELFSSAIDKCKTTEDFFFARGAIRNAYLDPDIGGELLSRIPDDLVALDKANFETKITLVSDQILGAITPRWGVKTRDNDKKTDEIDSDFATQQPELEEESGPKDDGNKDGGTEDDFDWDAEEKFDSEAFLEENLDEDWDENFDYGDDDD</sequence>
<dbReference type="AlphaFoldDB" id="A0A382BSE6"/>
<dbReference type="EMBL" id="UINC01031150">
    <property type="protein sequence ID" value="SVB16746.1"/>
    <property type="molecule type" value="Genomic_DNA"/>
</dbReference>
<reference evidence="2" key="1">
    <citation type="submission" date="2018-05" db="EMBL/GenBank/DDBJ databases">
        <authorList>
            <person name="Lanie J.A."/>
            <person name="Ng W.-L."/>
            <person name="Kazmierczak K.M."/>
            <person name="Andrzejewski T.M."/>
            <person name="Davidsen T.M."/>
            <person name="Wayne K.J."/>
            <person name="Tettelin H."/>
            <person name="Glass J.I."/>
            <person name="Rusch D."/>
            <person name="Podicherti R."/>
            <person name="Tsui H.-C.T."/>
            <person name="Winkler M.E."/>
        </authorList>
    </citation>
    <scope>NUCLEOTIDE SEQUENCE</scope>
</reference>
<name>A0A382BSE6_9ZZZZ</name>
<gene>
    <name evidence="2" type="ORF">METZ01_LOCUS169600</name>
</gene>
<protein>
    <submittedName>
        <fullName evidence="2">Uncharacterized protein</fullName>
    </submittedName>
</protein>
<feature type="compositionally biased region" description="Basic and acidic residues" evidence="1">
    <location>
        <begin position="245"/>
        <end position="256"/>
    </location>
</feature>
<accession>A0A382BSE6</accession>
<evidence type="ECO:0000256" key="1">
    <source>
        <dbReference type="SAM" id="MobiDB-lite"/>
    </source>
</evidence>
<proteinExistence type="predicted"/>
<feature type="region of interest" description="Disordered" evidence="1">
    <location>
        <begin position="220"/>
        <end position="294"/>
    </location>
</feature>
<organism evidence="2">
    <name type="scientific">marine metagenome</name>
    <dbReference type="NCBI Taxonomy" id="408172"/>
    <lineage>
        <taxon>unclassified sequences</taxon>
        <taxon>metagenomes</taxon>
        <taxon>ecological metagenomes</taxon>
    </lineage>
</organism>
<feature type="compositionally biased region" description="Acidic residues" evidence="1">
    <location>
        <begin position="272"/>
        <end position="294"/>
    </location>
</feature>
<feature type="compositionally biased region" description="Basic and acidic residues" evidence="1">
    <location>
        <begin position="220"/>
        <end position="229"/>
    </location>
</feature>